<dbReference type="Pfam" id="PF22748">
    <property type="entry name" value="PexRD54_WY"/>
    <property type="match status" value="1"/>
</dbReference>
<keyword evidence="6" id="KW-0843">Virulence</keyword>
<dbReference type="OrthoDB" id="116396at2759"/>
<evidence type="ECO:0008006" key="11">
    <source>
        <dbReference type="Google" id="ProtNLM"/>
    </source>
</evidence>
<evidence type="ECO:0000313" key="10">
    <source>
        <dbReference type="Proteomes" id="UP000688947"/>
    </source>
</evidence>
<dbReference type="Pfam" id="PF18634">
    <property type="entry name" value="RXLR_WY"/>
    <property type="match status" value="1"/>
</dbReference>
<evidence type="ECO:0000259" key="8">
    <source>
        <dbReference type="Pfam" id="PF22748"/>
    </source>
</evidence>
<keyword evidence="5" id="KW-0732">Signal</keyword>
<evidence type="ECO:0000256" key="3">
    <source>
        <dbReference type="ARBA" id="ARBA00010400"/>
    </source>
</evidence>
<gene>
    <name evidence="9" type="ORF">JG687_00015979</name>
</gene>
<dbReference type="Proteomes" id="UP000688947">
    <property type="component" value="Unassembled WGS sequence"/>
</dbReference>
<comment type="subcellular location">
    <subcellularLocation>
        <location evidence="1">Host cell</location>
    </subcellularLocation>
    <subcellularLocation>
        <location evidence="2">Secreted</location>
    </subcellularLocation>
</comment>
<dbReference type="GO" id="GO:0005576">
    <property type="term" value="C:extracellular region"/>
    <property type="evidence" value="ECO:0007669"/>
    <property type="project" value="UniProtKB-SubCell"/>
</dbReference>
<feature type="domain" description="RXLR phytopathogen effector protein WY-domain" evidence="7">
    <location>
        <begin position="30"/>
        <end position="72"/>
    </location>
</feature>
<dbReference type="AlphaFoldDB" id="A0A8T1TUH6"/>
<dbReference type="EMBL" id="JAENGZ010001514">
    <property type="protein sequence ID" value="KAG6947637.1"/>
    <property type="molecule type" value="Genomic_DNA"/>
</dbReference>
<proteinExistence type="inferred from homology"/>
<evidence type="ECO:0000256" key="5">
    <source>
        <dbReference type="ARBA" id="ARBA00022729"/>
    </source>
</evidence>
<keyword evidence="4" id="KW-0964">Secreted</keyword>
<dbReference type="InterPro" id="IPR040786">
    <property type="entry name" value="RXLR_WY"/>
</dbReference>
<sequence length="88" mass="10527">MFHSLRVVKAGGKLNRNPEFIQWLQYVMKYRAKRGEFRFKDDTILDLLRKTKPEAELVTLFQSIKDITDLKKKLRRTCRLASTRNGWI</sequence>
<evidence type="ECO:0000313" key="9">
    <source>
        <dbReference type="EMBL" id="KAG6947637.1"/>
    </source>
</evidence>
<comment type="similarity">
    <text evidence="3">Belongs to the RxLR effector family.</text>
</comment>
<evidence type="ECO:0000256" key="6">
    <source>
        <dbReference type="ARBA" id="ARBA00023026"/>
    </source>
</evidence>
<evidence type="ECO:0000256" key="2">
    <source>
        <dbReference type="ARBA" id="ARBA00004613"/>
    </source>
</evidence>
<dbReference type="GO" id="GO:0043657">
    <property type="term" value="C:host cell"/>
    <property type="evidence" value="ECO:0007669"/>
    <property type="project" value="UniProtKB-SubCell"/>
</dbReference>
<feature type="domain" description="RxLR effector PexRD54 WY" evidence="8">
    <location>
        <begin position="2"/>
        <end position="27"/>
    </location>
</feature>
<name>A0A8T1TUH6_9STRA</name>
<comment type="caution">
    <text evidence="9">The sequence shown here is derived from an EMBL/GenBank/DDBJ whole genome shotgun (WGS) entry which is preliminary data.</text>
</comment>
<accession>A0A8T1TUH6</accession>
<evidence type="ECO:0000256" key="4">
    <source>
        <dbReference type="ARBA" id="ARBA00022525"/>
    </source>
</evidence>
<organism evidence="9 10">
    <name type="scientific">Phytophthora cactorum</name>
    <dbReference type="NCBI Taxonomy" id="29920"/>
    <lineage>
        <taxon>Eukaryota</taxon>
        <taxon>Sar</taxon>
        <taxon>Stramenopiles</taxon>
        <taxon>Oomycota</taxon>
        <taxon>Peronosporomycetes</taxon>
        <taxon>Peronosporales</taxon>
        <taxon>Peronosporaceae</taxon>
        <taxon>Phytophthora</taxon>
    </lineage>
</organism>
<protein>
    <recommendedName>
        <fullName evidence="11">RXLR phytopathogen effector protein WY-domain domain-containing protein</fullName>
    </recommendedName>
</protein>
<reference evidence="9" key="1">
    <citation type="submission" date="2021-01" db="EMBL/GenBank/DDBJ databases">
        <title>Phytophthora aleatoria, a newly-described species from Pinus radiata is distinct from Phytophthora cactorum isolates based on comparative genomics.</title>
        <authorList>
            <person name="Mcdougal R."/>
            <person name="Panda P."/>
            <person name="Williams N."/>
            <person name="Studholme D.J."/>
        </authorList>
    </citation>
    <scope>NUCLEOTIDE SEQUENCE</scope>
    <source>
        <strain evidence="9">NZFS 3830</strain>
    </source>
</reference>
<evidence type="ECO:0000259" key="7">
    <source>
        <dbReference type="Pfam" id="PF18634"/>
    </source>
</evidence>
<evidence type="ECO:0000256" key="1">
    <source>
        <dbReference type="ARBA" id="ARBA00004340"/>
    </source>
</evidence>
<dbReference type="InterPro" id="IPR054463">
    <property type="entry name" value="PexRD54_WY"/>
</dbReference>